<dbReference type="GO" id="GO:0005829">
    <property type="term" value="C:cytosol"/>
    <property type="evidence" value="ECO:0007669"/>
    <property type="project" value="TreeGrafter"/>
</dbReference>
<evidence type="ECO:0000259" key="3">
    <source>
        <dbReference type="Pfam" id="PF07971"/>
    </source>
</evidence>
<dbReference type="InterPro" id="IPR054470">
    <property type="entry name" value="FIMAH_dom"/>
</dbReference>
<feature type="compositionally biased region" description="Polar residues" evidence="1">
    <location>
        <begin position="40"/>
        <end position="56"/>
    </location>
</feature>
<dbReference type="Gene3D" id="2.70.98.10">
    <property type="match status" value="1"/>
</dbReference>
<keyword evidence="7" id="KW-1185">Reference proteome</keyword>
<dbReference type="InterPro" id="IPR014718">
    <property type="entry name" value="GH-type_carb-bd"/>
</dbReference>
<evidence type="ECO:0000256" key="2">
    <source>
        <dbReference type="SAM" id="SignalP"/>
    </source>
</evidence>
<feature type="domain" description="FIMAH" evidence="5">
    <location>
        <begin position="1136"/>
        <end position="1214"/>
    </location>
</feature>
<dbReference type="EMBL" id="FOOY01000005">
    <property type="protein sequence ID" value="SFG14994.1"/>
    <property type="molecule type" value="Genomic_DNA"/>
</dbReference>
<dbReference type="Pfam" id="PF07971">
    <property type="entry name" value="Glyco_hydro_92"/>
    <property type="match status" value="1"/>
</dbReference>
<dbReference type="GO" id="GO:0006516">
    <property type="term" value="P:glycoprotein catabolic process"/>
    <property type="evidence" value="ECO:0007669"/>
    <property type="project" value="TreeGrafter"/>
</dbReference>
<dbReference type="InterPro" id="IPR008979">
    <property type="entry name" value="Galactose-bd-like_sf"/>
</dbReference>
<dbReference type="Gene3D" id="3.30.2080.10">
    <property type="entry name" value="GH92 mannosidase domain"/>
    <property type="match status" value="1"/>
</dbReference>
<dbReference type="InterPro" id="IPR005887">
    <property type="entry name" value="GH92_a_mannosidase_put"/>
</dbReference>
<evidence type="ECO:0000259" key="4">
    <source>
        <dbReference type="Pfam" id="PF17678"/>
    </source>
</evidence>
<dbReference type="NCBIfam" id="TIGR01180">
    <property type="entry name" value="aman2_put"/>
    <property type="match status" value="1"/>
</dbReference>
<feature type="domain" description="Glycosyl hydrolase family 92 N-terminal" evidence="4">
    <location>
        <begin position="258"/>
        <end position="482"/>
    </location>
</feature>
<accession>A0A1I2PG00</accession>
<evidence type="ECO:0000313" key="7">
    <source>
        <dbReference type="Proteomes" id="UP000198752"/>
    </source>
</evidence>
<dbReference type="GO" id="GO:0000224">
    <property type="term" value="F:peptide-N4-(N-acetyl-beta-glucosaminyl)asparagine amidase activity"/>
    <property type="evidence" value="ECO:0007669"/>
    <property type="project" value="TreeGrafter"/>
</dbReference>
<proteinExistence type="predicted"/>
<dbReference type="Gene3D" id="2.60.120.260">
    <property type="entry name" value="Galactose-binding domain-like"/>
    <property type="match status" value="1"/>
</dbReference>
<feature type="chain" id="PRO_5039629162" evidence="2">
    <location>
        <begin position="29"/>
        <end position="1219"/>
    </location>
</feature>
<evidence type="ECO:0000313" key="6">
    <source>
        <dbReference type="EMBL" id="SFG14994.1"/>
    </source>
</evidence>
<dbReference type="STRING" id="269670.SAMN02982927_00794"/>
<dbReference type="InterPro" id="IPR050883">
    <property type="entry name" value="PNGase"/>
</dbReference>
<evidence type="ECO:0000256" key="1">
    <source>
        <dbReference type="SAM" id="MobiDB-lite"/>
    </source>
</evidence>
<feature type="compositionally biased region" description="Basic and acidic residues" evidence="1">
    <location>
        <begin position="57"/>
        <end position="66"/>
    </location>
</feature>
<dbReference type="Pfam" id="PF17678">
    <property type="entry name" value="Glyco_hydro_92N"/>
    <property type="match status" value="1"/>
</dbReference>
<dbReference type="PANTHER" id="PTHR12143">
    <property type="entry name" value="PEPTIDE N-GLYCANASE PNGASE -RELATED"/>
    <property type="match status" value="1"/>
</dbReference>
<feature type="region of interest" description="Disordered" evidence="1">
    <location>
        <begin position="40"/>
        <end position="72"/>
    </location>
</feature>
<dbReference type="AlphaFoldDB" id="A0A1I2PG00"/>
<evidence type="ECO:0000259" key="5">
    <source>
        <dbReference type="Pfam" id="PF22888"/>
    </source>
</evidence>
<protein>
    <submittedName>
        <fullName evidence="6">Alpha-1,2-mannosidase, putative</fullName>
    </submittedName>
</protein>
<sequence length="1219" mass="133207">MMASRLFSKIMISCICLSLITFYLPGQATQRAKARTNPNLFSSSFEKSDPSLTWKNTPERSKDGKKLTNGIKPLSGNGQTMATYVSTGSSQLYNAPKKLGWTGSHVLTYAGSTTNKKNRYAYNKLYSVRIPVSTDTELSYFVAPESTKKDARAQVASYVSVDLAFSDGSYLHQLNVKDQDGVKMTPSAQGKSGTLIMNQWNKKMVSLGKAAKGKTIVRILVAYESPKAESTFKGSIDDLRIGSSSVTSVANKTPVDKVNILRGTASGSSFARGNTAPAIGVPNGFSYWSPAINSSAKKLLYPYNENNDPNNLPEIQSFSLSQSANDQNGIRQTLQVMPSSFVGTPSANRLGRGKAFNRSDESASPYRYAVTFTDGMRAELSATSHAVIMRYSFVGNQGNLLFDNLDGHGRLTLNPAEQSFDGYSDIKDTATGNMNRMFYYAEVDQPVINANRLSGEKRDQVTSFYKFDTSKNKTVTLRIGSSLISIEQAKKNLNQEIGKKTSLKDVEKKAKKQWNQRLSRVSVQGASSEQQTTLYSNLYRLYLSPSNGSENTGTKKKPSYRYADLSVPAATANTSDHTGAPIKKGQVYVNSAFAYSGQTVWPAYALLEPKLTGNLINGFLTVYQNGGRFDPDAGPAFADAVVKGTPGIHTSVLYQAMLHAASVPENGQEQSLIGYIPSDQKNSVERTLSQAVTDYALGNLGAYLAKSHPNNSSYADDSSYYLHRSQNFTNIFNDSLNFFTPRTKDGKWADDDSSSSQVSNKTVANWANAFNTPQDGQGLANLYGGKEALIGKLDQFLSVQPSTEAVEKVAKARLASSGNMGMFTLDSPSSPSAAYMYLFASAPWKTQSMTRALLNRFYTGGSIGQGYLGADTGAMLSGYYLFGALGLYPLQKGTQDFAISASYFKKMTLHLESGKDLIISAPTVSNKNKYIQSVSFNGRPVNTATLSADDLAAGGTLSFGMGSEPSSWGTSTDDLPHSLTAQSTNGSSFFPKPLNDLTTSAMIIPLNGEDSLTHLVDNSSETVVRFQKAHPSISVHFESENRRIKMYTLTSSSGRNTSDPKDWSLWGSNDGMNWDMIDRRTNQKFKWRSMTRAFSIKNPKAYSYYKLTVTKGSNRQPLAMSEVQLLGYSGIRDGFDTMRQEIIHQFELKNLTEVETASLSNALNQAQIAYLNGNLSSSVYYMQSYVQLINSFIYKATAPEKVRNSLSADAHAIVNLLSD</sequence>
<gene>
    <name evidence="6" type="ORF">SAMN02982927_00794</name>
</gene>
<dbReference type="Pfam" id="PF22888">
    <property type="entry name" value="FIMAH"/>
    <property type="match status" value="1"/>
</dbReference>
<dbReference type="GO" id="GO:0030246">
    <property type="term" value="F:carbohydrate binding"/>
    <property type="evidence" value="ECO:0007669"/>
    <property type="project" value="InterPro"/>
</dbReference>
<dbReference type="Proteomes" id="UP000198752">
    <property type="component" value="Unassembled WGS sequence"/>
</dbReference>
<feature type="signal peptide" evidence="2">
    <location>
        <begin position="1"/>
        <end position="28"/>
    </location>
</feature>
<dbReference type="InterPro" id="IPR012939">
    <property type="entry name" value="Glyco_hydro_92"/>
</dbReference>
<feature type="domain" description="Glycosyl hydrolase family 92" evidence="3">
    <location>
        <begin position="488"/>
        <end position="963"/>
    </location>
</feature>
<dbReference type="Gene3D" id="1.20.1610.10">
    <property type="entry name" value="alpha-1,2-mannosidases domains"/>
    <property type="match status" value="1"/>
</dbReference>
<dbReference type="PANTHER" id="PTHR12143:SF43">
    <property type="entry name" value="PUTATIVE-RELATED"/>
    <property type="match status" value="1"/>
</dbReference>
<organism evidence="6 7">
    <name type="scientific">Sporolactobacillus nakayamae</name>
    <dbReference type="NCBI Taxonomy" id="269670"/>
    <lineage>
        <taxon>Bacteria</taxon>
        <taxon>Bacillati</taxon>
        <taxon>Bacillota</taxon>
        <taxon>Bacilli</taxon>
        <taxon>Bacillales</taxon>
        <taxon>Sporolactobacillaceae</taxon>
        <taxon>Sporolactobacillus</taxon>
    </lineage>
</organism>
<reference evidence="7" key="1">
    <citation type="submission" date="2016-10" db="EMBL/GenBank/DDBJ databases">
        <authorList>
            <person name="Varghese N."/>
            <person name="Submissions S."/>
        </authorList>
    </citation>
    <scope>NUCLEOTIDE SEQUENCE [LARGE SCALE GENOMIC DNA]</scope>
    <source>
        <strain evidence="7">ATCC 700379</strain>
    </source>
</reference>
<name>A0A1I2PG00_9BACL</name>
<dbReference type="InterPro" id="IPR041371">
    <property type="entry name" value="GH92_N"/>
</dbReference>
<dbReference type="Gene3D" id="1.20.1050.60">
    <property type="entry name" value="alpha-1,2-mannosidase"/>
    <property type="match status" value="1"/>
</dbReference>
<dbReference type="SUPFAM" id="SSF49785">
    <property type="entry name" value="Galactose-binding domain-like"/>
    <property type="match status" value="1"/>
</dbReference>
<keyword evidence="2" id="KW-0732">Signal</keyword>